<dbReference type="Proteomes" id="UP000309997">
    <property type="component" value="Unassembled WGS sequence"/>
</dbReference>
<evidence type="ECO:0000313" key="2">
    <source>
        <dbReference type="Proteomes" id="UP000309997"/>
    </source>
</evidence>
<organism evidence="1 2">
    <name type="scientific">Populus alba</name>
    <name type="common">White poplar</name>
    <dbReference type="NCBI Taxonomy" id="43335"/>
    <lineage>
        <taxon>Eukaryota</taxon>
        <taxon>Viridiplantae</taxon>
        <taxon>Streptophyta</taxon>
        <taxon>Embryophyta</taxon>
        <taxon>Tracheophyta</taxon>
        <taxon>Spermatophyta</taxon>
        <taxon>Magnoliopsida</taxon>
        <taxon>eudicotyledons</taxon>
        <taxon>Gunneridae</taxon>
        <taxon>Pentapetalae</taxon>
        <taxon>rosids</taxon>
        <taxon>fabids</taxon>
        <taxon>Malpighiales</taxon>
        <taxon>Salicaceae</taxon>
        <taxon>Saliceae</taxon>
        <taxon>Populus</taxon>
    </lineage>
</organism>
<protein>
    <submittedName>
        <fullName evidence="1">Uncharacterized protein</fullName>
    </submittedName>
</protein>
<accession>A0ACC4CK93</accession>
<sequence>MCLQTHLTCGFLRLANPSVRCLQDFSKAKDTYVNYLKWREEYRVDAIPKVKAEFICYHTSLDIQIQPSLEIRPPPNPRSLQGSTLAFVWKFFKGFICLELTAGI</sequence>
<name>A0ACC4CK93_POPAL</name>
<evidence type="ECO:0000313" key="1">
    <source>
        <dbReference type="EMBL" id="KAL3597969.1"/>
    </source>
</evidence>
<comment type="caution">
    <text evidence="1">The sequence shown here is derived from an EMBL/GenBank/DDBJ whole genome shotgun (WGS) entry which is preliminary data.</text>
</comment>
<proteinExistence type="predicted"/>
<gene>
    <name evidence="1" type="ORF">D5086_009606</name>
</gene>
<reference evidence="1 2" key="1">
    <citation type="journal article" date="2024" name="Plant Biotechnol. J.">
        <title>Genome and CRISPR/Cas9 system of a widespread forest tree (Populus alba) in the world.</title>
        <authorList>
            <person name="Liu Y.J."/>
            <person name="Jiang P.F."/>
            <person name="Han X.M."/>
            <person name="Li X.Y."/>
            <person name="Wang H.M."/>
            <person name="Wang Y.J."/>
            <person name="Wang X.X."/>
            <person name="Zeng Q.Y."/>
        </authorList>
    </citation>
    <scope>NUCLEOTIDE SEQUENCE [LARGE SCALE GENOMIC DNA]</scope>
    <source>
        <strain evidence="2">cv. PAL-ZL1</strain>
    </source>
</reference>
<dbReference type="EMBL" id="RCHU02000004">
    <property type="protein sequence ID" value="KAL3597969.1"/>
    <property type="molecule type" value="Genomic_DNA"/>
</dbReference>
<keyword evidence="2" id="KW-1185">Reference proteome</keyword>